<keyword evidence="1" id="KW-0723">Serine/threonine-protein kinase</keyword>
<accession>A0AAV5FAC8</accession>
<organism evidence="7 8">
    <name type="scientific">Eleusine coracana subsp. coracana</name>
    <dbReference type="NCBI Taxonomy" id="191504"/>
    <lineage>
        <taxon>Eukaryota</taxon>
        <taxon>Viridiplantae</taxon>
        <taxon>Streptophyta</taxon>
        <taxon>Embryophyta</taxon>
        <taxon>Tracheophyta</taxon>
        <taxon>Spermatophyta</taxon>
        <taxon>Magnoliopsida</taxon>
        <taxon>Liliopsida</taxon>
        <taxon>Poales</taxon>
        <taxon>Poaceae</taxon>
        <taxon>PACMAD clade</taxon>
        <taxon>Chloridoideae</taxon>
        <taxon>Cynodonteae</taxon>
        <taxon>Eleusininae</taxon>
        <taxon>Eleusine</taxon>
    </lineage>
</organism>
<evidence type="ECO:0000313" key="8">
    <source>
        <dbReference type="Proteomes" id="UP001054889"/>
    </source>
</evidence>
<dbReference type="Proteomes" id="UP001054889">
    <property type="component" value="Unassembled WGS sequence"/>
</dbReference>
<evidence type="ECO:0000256" key="1">
    <source>
        <dbReference type="ARBA" id="ARBA00022527"/>
    </source>
</evidence>
<dbReference type="GO" id="GO:0005524">
    <property type="term" value="F:ATP binding"/>
    <property type="evidence" value="ECO:0007669"/>
    <property type="project" value="UniProtKB-KW"/>
</dbReference>
<evidence type="ECO:0000256" key="3">
    <source>
        <dbReference type="ARBA" id="ARBA00022741"/>
    </source>
</evidence>
<keyword evidence="3" id="KW-0547">Nucleotide-binding</keyword>
<comment type="caution">
    <text evidence="7">The sequence shown here is derived from an EMBL/GenBank/DDBJ whole genome shotgun (WGS) entry which is preliminary data.</text>
</comment>
<keyword evidence="4" id="KW-0418">Kinase</keyword>
<keyword evidence="8" id="KW-1185">Reference proteome</keyword>
<feature type="compositionally biased region" description="Polar residues" evidence="6">
    <location>
        <begin position="72"/>
        <end position="86"/>
    </location>
</feature>
<sequence length="86" mass="9120">MGSRDGDGVGGPVHAERRFPEGDLLRCFHIGLLCVQEDPAFRPMMSSVVMMLSNDTVTRHAPSKPGFFARNNGANTTGSTAASVQG</sequence>
<gene>
    <name evidence="7" type="primary">gb21119</name>
    <name evidence="7" type="ORF">PR202_gb21119</name>
</gene>
<evidence type="ECO:0000256" key="2">
    <source>
        <dbReference type="ARBA" id="ARBA00022679"/>
    </source>
</evidence>
<keyword evidence="2" id="KW-0808">Transferase</keyword>
<reference evidence="7" key="1">
    <citation type="journal article" date="2018" name="DNA Res.">
        <title>Multiple hybrid de novo genome assembly of finger millet, an orphan allotetraploid crop.</title>
        <authorList>
            <person name="Hatakeyama M."/>
            <person name="Aluri S."/>
            <person name="Balachadran M.T."/>
            <person name="Sivarajan S.R."/>
            <person name="Patrignani A."/>
            <person name="Gruter S."/>
            <person name="Poveda L."/>
            <person name="Shimizu-Inatsugi R."/>
            <person name="Baeten J."/>
            <person name="Francoijs K.J."/>
            <person name="Nataraja K.N."/>
            <person name="Reddy Y.A.N."/>
            <person name="Phadnis S."/>
            <person name="Ravikumar R.L."/>
            <person name="Schlapbach R."/>
            <person name="Sreeman S.M."/>
            <person name="Shimizu K.K."/>
        </authorList>
    </citation>
    <scope>NUCLEOTIDE SEQUENCE</scope>
</reference>
<dbReference type="PANTHER" id="PTHR27002">
    <property type="entry name" value="RECEPTOR-LIKE SERINE/THREONINE-PROTEIN KINASE SD1-8"/>
    <property type="match status" value="1"/>
</dbReference>
<name>A0AAV5FAC8_ELECO</name>
<dbReference type="AlphaFoldDB" id="A0AAV5FAC8"/>
<evidence type="ECO:0000313" key="7">
    <source>
        <dbReference type="EMBL" id="GJN32604.1"/>
    </source>
</evidence>
<evidence type="ECO:0000256" key="4">
    <source>
        <dbReference type="ARBA" id="ARBA00022777"/>
    </source>
</evidence>
<feature type="region of interest" description="Disordered" evidence="6">
    <location>
        <begin position="63"/>
        <end position="86"/>
    </location>
</feature>
<protein>
    <submittedName>
        <fullName evidence="7">Uncharacterized protein</fullName>
    </submittedName>
</protein>
<dbReference type="GO" id="GO:0004674">
    <property type="term" value="F:protein serine/threonine kinase activity"/>
    <property type="evidence" value="ECO:0007669"/>
    <property type="project" value="UniProtKB-KW"/>
</dbReference>
<reference evidence="7" key="2">
    <citation type="submission" date="2021-12" db="EMBL/GenBank/DDBJ databases">
        <title>Resequencing data analysis of finger millet.</title>
        <authorList>
            <person name="Hatakeyama M."/>
            <person name="Aluri S."/>
            <person name="Balachadran M.T."/>
            <person name="Sivarajan S.R."/>
            <person name="Poveda L."/>
            <person name="Shimizu-Inatsugi R."/>
            <person name="Schlapbach R."/>
            <person name="Sreeman S.M."/>
            <person name="Shimizu K.K."/>
        </authorList>
    </citation>
    <scope>NUCLEOTIDE SEQUENCE</scope>
</reference>
<proteinExistence type="predicted"/>
<dbReference type="PANTHER" id="PTHR27002:SF1040">
    <property type="entry name" value="OS07G0538400 PROTEIN"/>
    <property type="match status" value="1"/>
</dbReference>
<evidence type="ECO:0000256" key="6">
    <source>
        <dbReference type="SAM" id="MobiDB-lite"/>
    </source>
</evidence>
<dbReference type="EMBL" id="BQKI01000084">
    <property type="protein sequence ID" value="GJN32604.1"/>
    <property type="molecule type" value="Genomic_DNA"/>
</dbReference>
<keyword evidence="5" id="KW-0067">ATP-binding</keyword>
<evidence type="ECO:0000256" key="5">
    <source>
        <dbReference type="ARBA" id="ARBA00022840"/>
    </source>
</evidence>
<dbReference type="GO" id="GO:0005886">
    <property type="term" value="C:plasma membrane"/>
    <property type="evidence" value="ECO:0007669"/>
    <property type="project" value="TreeGrafter"/>
</dbReference>